<evidence type="ECO:0000259" key="1">
    <source>
        <dbReference type="Pfam" id="PF00931"/>
    </source>
</evidence>
<dbReference type="InterPro" id="IPR027417">
    <property type="entry name" value="P-loop_NTPase"/>
</dbReference>
<reference evidence="2" key="2">
    <citation type="journal article" date="2009" name="BMC Res. Notes">
        <title>TIR-NBS-LRR genes are rare in monocots: evidence from diverse monocot orders.</title>
        <authorList>
            <person name="Tarr D.E."/>
            <person name="Alexander H.M."/>
        </authorList>
    </citation>
    <scope>NUCLEOTIDE SEQUENCE</scope>
</reference>
<feature type="domain" description="NB-ARC" evidence="1">
    <location>
        <begin position="1"/>
        <end position="142"/>
    </location>
</feature>
<feature type="non-terminal residue" evidence="2">
    <location>
        <position position="1"/>
    </location>
</feature>
<dbReference type="PANTHER" id="PTHR33463:SF204">
    <property type="entry name" value="NB-ARC DOMAIN-CONTAINING PROTEIN"/>
    <property type="match status" value="1"/>
</dbReference>
<dbReference type="PANTHER" id="PTHR33463">
    <property type="entry name" value="NB-ARC DOMAIN-CONTAINING PROTEIN-RELATED"/>
    <property type="match status" value="1"/>
</dbReference>
<feature type="non-terminal residue" evidence="2">
    <location>
        <position position="169"/>
    </location>
</feature>
<dbReference type="AlphaFoldDB" id="A7L9X6"/>
<dbReference type="SUPFAM" id="SSF52540">
    <property type="entry name" value="P-loop containing nucleoside triphosphate hydrolases"/>
    <property type="match status" value="1"/>
</dbReference>
<dbReference type="InterPro" id="IPR050905">
    <property type="entry name" value="Plant_NBS-LRR"/>
</dbReference>
<accession>A7L9X6</accession>
<dbReference type="Pfam" id="PF00931">
    <property type="entry name" value="NB-ARC"/>
    <property type="match status" value="1"/>
</dbReference>
<dbReference type="GO" id="GO:0043531">
    <property type="term" value="F:ADP binding"/>
    <property type="evidence" value="ECO:0007669"/>
    <property type="project" value="InterPro"/>
</dbReference>
<protein>
    <submittedName>
        <fullName evidence="2">Putative NBS-LRR protein</fullName>
    </submittedName>
</protein>
<dbReference type="EMBL" id="EF687888">
    <property type="protein sequence ID" value="ABS82607.1"/>
    <property type="molecule type" value="Genomic_DNA"/>
</dbReference>
<sequence length="169" mass="18619">GVGKTTTMKAVASQPETVELFDEVVMCTVSQNTDTMKIQREIAGKLGFGLDERDDEPVRAGKLSQRIKQESRILVILDDLWKRLDLVTVGIPTGVDHSGCKVVITTRSNDVCNQMDSDVKIHVGVLSEPDSQELFMQKAFRTRGSDVDDQRLFGLVQEVVKECGGLPLA</sequence>
<dbReference type="Gene3D" id="3.40.50.300">
    <property type="entry name" value="P-loop containing nucleotide triphosphate hydrolases"/>
    <property type="match status" value="1"/>
</dbReference>
<reference evidence="2" key="1">
    <citation type="submission" date="2007-06" db="EMBL/GenBank/DDBJ databases">
        <title>Disease resistance genes in monocots.</title>
        <authorList>
            <person name="Tarr D.E.K."/>
            <person name="Alexander H.M."/>
        </authorList>
    </citation>
    <scope>NUCLEOTIDE SEQUENCE</scope>
</reference>
<name>A7L9X6_9ARAE</name>
<dbReference type="InterPro" id="IPR002182">
    <property type="entry name" value="NB-ARC"/>
</dbReference>
<proteinExistence type="predicted"/>
<organism evidence="2">
    <name type="scientific">Spathiphyllum sp. DEKT-2007</name>
    <dbReference type="NCBI Taxonomy" id="455374"/>
    <lineage>
        <taxon>Eukaryota</taxon>
        <taxon>Viridiplantae</taxon>
        <taxon>Streptophyta</taxon>
        <taxon>Embryophyta</taxon>
        <taxon>Tracheophyta</taxon>
        <taxon>Spermatophyta</taxon>
        <taxon>Magnoliopsida</taxon>
        <taxon>Liliopsida</taxon>
        <taxon>Araceae</taxon>
        <taxon>Pothoideae</taxon>
        <taxon>Monstereae</taxon>
        <taxon>Spathiphyllum</taxon>
    </lineage>
</organism>
<evidence type="ECO:0000313" key="2">
    <source>
        <dbReference type="EMBL" id="ABS82607.1"/>
    </source>
</evidence>